<dbReference type="OrthoDB" id="10259368at2759"/>
<proteinExistence type="predicted"/>
<reference evidence="1" key="2">
    <citation type="submission" date="2004-02" db="EMBL/GenBank/DDBJ databases">
        <authorList>
            <consortium name="Genoscope"/>
            <consortium name="Whitehead Institute Centre for Genome Research"/>
        </authorList>
    </citation>
    <scope>NUCLEOTIDE SEQUENCE</scope>
</reference>
<dbReference type="KEGG" id="tng:GSTEN00007544G001"/>
<dbReference type="Gene3D" id="6.10.250.2800">
    <property type="match status" value="1"/>
</dbReference>
<dbReference type="EMBL" id="CAAE01009855">
    <property type="protein sequence ID" value="CAF92372.1"/>
    <property type="molecule type" value="Genomic_DNA"/>
</dbReference>
<gene>
    <name evidence="1" type="ORF">GSTENG00007544001</name>
</gene>
<name>Q4T410_TETNG</name>
<comment type="caution">
    <text evidence="1">The sequence shown here is derived from an EMBL/GenBank/DDBJ whole genome shotgun (WGS) entry which is preliminary data.</text>
</comment>
<dbReference type="AlphaFoldDB" id="Q4T410"/>
<protein>
    <submittedName>
        <fullName evidence="1">(spotted green pufferfish) hypothetical protein</fullName>
    </submittedName>
</protein>
<organism evidence="1">
    <name type="scientific">Tetraodon nigroviridis</name>
    <name type="common">Spotted green pufferfish</name>
    <name type="synonym">Chelonodon nigroviridis</name>
    <dbReference type="NCBI Taxonomy" id="99883"/>
    <lineage>
        <taxon>Eukaryota</taxon>
        <taxon>Metazoa</taxon>
        <taxon>Chordata</taxon>
        <taxon>Craniata</taxon>
        <taxon>Vertebrata</taxon>
        <taxon>Euteleostomi</taxon>
        <taxon>Actinopterygii</taxon>
        <taxon>Neopterygii</taxon>
        <taxon>Teleostei</taxon>
        <taxon>Neoteleostei</taxon>
        <taxon>Acanthomorphata</taxon>
        <taxon>Eupercaria</taxon>
        <taxon>Tetraodontiformes</taxon>
        <taxon>Tetradontoidea</taxon>
        <taxon>Tetraodontidae</taxon>
        <taxon>Tetraodon</taxon>
    </lineage>
</organism>
<evidence type="ECO:0000313" key="1">
    <source>
        <dbReference type="EMBL" id="CAF92372.1"/>
    </source>
</evidence>
<sequence length="128" mass="14456">MWRDMGVTPKLDKDQRDAKSILEHIFFHLVEFKKLNQGNLRCGKLSLQRHGEHIHAPDVKQLRGEKIVLAWPTETEGNVRLGARVRSVLCLAKILAGFGGLITLDSSLTVMAKVTMSLRRVLKKLFLA</sequence>
<reference evidence="1" key="1">
    <citation type="journal article" date="2004" name="Nature">
        <title>Genome duplication in the teleost fish Tetraodon nigroviridis reveals the early vertebrate proto-karyotype.</title>
        <authorList>
            <person name="Jaillon O."/>
            <person name="Aury J.-M."/>
            <person name="Brunet F."/>
            <person name="Petit J.-L."/>
            <person name="Stange-Thomann N."/>
            <person name="Mauceli E."/>
            <person name="Bouneau L."/>
            <person name="Fischer C."/>
            <person name="Ozouf-Costaz C."/>
            <person name="Bernot A."/>
            <person name="Nicaud S."/>
            <person name="Jaffe D."/>
            <person name="Fisher S."/>
            <person name="Lutfalla G."/>
            <person name="Dossat C."/>
            <person name="Segurens B."/>
            <person name="Dasilva C."/>
            <person name="Salanoubat M."/>
            <person name="Levy M."/>
            <person name="Boudet N."/>
            <person name="Castellano S."/>
            <person name="Anthouard V."/>
            <person name="Jubin C."/>
            <person name="Castelli V."/>
            <person name="Katinka M."/>
            <person name="Vacherie B."/>
            <person name="Biemont C."/>
            <person name="Skalli Z."/>
            <person name="Cattolico L."/>
            <person name="Poulain J."/>
            <person name="De Berardinis V."/>
            <person name="Cruaud C."/>
            <person name="Duprat S."/>
            <person name="Brottier P."/>
            <person name="Coutanceau J.-P."/>
            <person name="Gouzy J."/>
            <person name="Parra G."/>
            <person name="Lardier G."/>
            <person name="Chapple C."/>
            <person name="McKernan K.J."/>
            <person name="McEwan P."/>
            <person name="Bosak S."/>
            <person name="Kellis M."/>
            <person name="Volff J.-N."/>
            <person name="Guigo R."/>
            <person name="Zody M.C."/>
            <person name="Mesirov J."/>
            <person name="Lindblad-Toh K."/>
            <person name="Birren B."/>
            <person name="Nusbaum C."/>
            <person name="Kahn D."/>
            <person name="Robinson-Rechavi M."/>
            <person name="Laudet V."/>
            <person name="Schachter V."/>
            <person name="Quetier F."/>
            <person name="Saurin W."/>
            <person name="Scarpelli C."/>
            <person name="Wincker P."/>
            <person name="Lander E.S."/>
            <person name="Weissenbach J."/>
            <person name="Roest Crollius H."/>
        </authorList>
    </citation>
    <scope>NUCLEOTIDE SEQUENCE [LARGE SCALE GENOMIC DNA]</scope>
</reference>
<accession>Q4T410</accession>